<evidence type="ECO:0000256" key="6">
    <source>
        <dbReference type="ARBA" id="ARBA00022989"/>
    </source>
</evidence>
<dbReference type="InterPro" id="IPR004796">
    <property type="entry name" value="PTS_IIC_cello"/>
</dbReference>
<feature type="transmembrane region" description="Helical" evidence="9">
    <location>
        <begin position="400"/>
        <end position="427"/>
    </location>
</feature>
<evidence type="ECO:0000259" key="10">
    <source>
        <dbReference type="PROSITE" id="PS51105"/>
    </source>
</evidence>
<dbReference type="PROSITE" id="PS51105">
    <property type="entry name" value="PTS_EIIC_TYPE_3"/>
    <property type="match status" value="1"/>
</dbReference>
<dbReference type="InterPro" id="IPR004501">
    <property type="entry name" value="PTS_EIIC_3"/>
</dbReference>
<feature type="transmembrane region" description="Helical" evidence="9">
    <location>
        <begin position="244"/>
        <end position="261"/>
    </location>
</feature>
<feature type="transmembrane region" description="Helical" evidence="9">
    <location>
        <begin position="103"/>
        <end position="121"/>
    </location>
</feature>
<dbReference type="PIRSF" id="PIRSF006351">
    <property type="entry name" value="PTS_EIIC-Cellobiose"/>
    <property type="match status" value="1"/>
</dbReference>
<keyword evidence="11" id="KW-0808">Transferase</keyword>
<sequence length="443" mass="48415">MNNFMNFMEEKLMPIAAKVGQNRYLNAIKDGFVYTMPFLIIGSFILLMVNLPFTDPNTALYIESYAKFMGEFKGDLVQPFYVSMGIMSLFVSYGIGMSLSNSYALNSTTGGFLSMYAFLLVSAKLDWLPIGQAEGAGVLFLIPDGGWMPIMDARYLDAKGLFTAIFGAIIAIEIFKILVKRKFVIRLPDSVPPAIAKSFELLIPIVFVTIIFHTINLLVINSMDIMVPEIILKTFAPLLNMSDSLLSLIIILIIIHLFWFAGLHGTNIVVAIVNSITLSNLAANQAALQAGEALPKIFAGGFVDSFIFMGGVGTTLGLTLAMIRSNNAHIKSIGKLSLLPAIFNINEPIMFGTPIVMNPLLFIPFITVPIINGSIAWFATKYGLVSKIVTLVPWTTPGPLAALLATNFDISAAILSLALVLLAYFIYTPFLKLYTNSLNESEV</sequence>
<feature type="transmembrane region" description="Helical" evidence="9">
    <location>
        <begin position="76"/>
        <end position="96"/>
    </location>
</feature>
<keyword evidence="4 8" id="KW-0762">Sugar transport</keyword>
<dbReference type="EMBL" id="JAVIKH010000007">
    <property type="protein sequence ID" value="MDX8336118.1"/>
    <property type="molecule type" value="Genomic_DNA"/>
</dbReference>
<evidence type="ECO:0000256" key="4">
    <source>
        <dbReference type="ARBA" id="ARBA00022597"/>
    </source>
</evidence>
<keyword evidence="6 9" id="KW-1133">Transmembrane helix</keyword>
<evidence type="ECO:0000313" key="12">
    <source>
        <dbReference type="Proteomes" id="UP001279681"/>
    </source>
</evidence>
<dbReference type="PANTHER" id="PTHR33989:SF4">
    <property type="entry name" value="PTS SYSTEM N,N'-DIACETYLCHITOBIOSE-SPECIFIC EIIC COMPONENT"/>
    <property type="match status" value="1"/>
</dbReference>
<dbReference type="InterPro" id="IPR003352">
    <property type="entry name" value="PTS_EIIC"/>
</dbReference>
<evidence type="ECO:0000256" key="1">
    <source>
        <dbReference type="ARBA" id="ARBA00004651"/>
    </source>
</evidence>
<organism evidence="11 12">
    <name type="scientific">Candidatus Cetobacterium colombiensis</name>
    <dbReference type="NCBI Taxonomy" id="3073100"/>
    <lineage>
        <taxon>Bacteria</taxon>
        <taxon>Fusobacteriati</taxon>
        <taxon>Fusobacteriota</taxon>
        <taxon>Fusobacteriia</taxon>
        <taxon>Fusobacteriales</taxon>
        <taxon>Fusobacteriaceae</taxon>
        <taxon>Cetobacterium</taxon>
    </lineage>
</organism>
<evidence type="ECO:0000256" key="8">
    <source>
        <dbReference type="PIRNR" id="PIRNR006351"/>
    </source>
</evidence>
<dbReference type="PANTHER" id="PTHR33989">
    <property type="match status" value="1"/>
</dbReference>
<feature type="transmembrane region" description="Helical" evidence="9">
    <location>
        <begin position="31"/>
        <end position="51"/>
    </location>
</feature>
<evidence type="ECO:0000256" key="5">
    <source>
        <dbReference type="ARBA" id="ARBA00022692"/>
    </source>
</evidence>
<evidence type="ECO:0000313" key="11">
    <source>
        <dbReference type="EMBL" id="MDX8336118.1"/>
    </source>
</evidence>
<dbReference type="NCBIfam" id="TIGR00359">
    <property type="entry name" value="cello_pts_IIC"/>
    <property type="match status" value="1"/>
</dbReference>
<dbReference type="Pfam" id="PF02378">
    <property type="entry name" value="PTS_EIIC"/>
    <property type="match status" value="1"/>
</dbReference>
<feature type="transmembrane region" description="Helical" evidence="9">
    <location>
        <begin position="161"/>
        <end position="179"/>
    </location>
</feature>
<protein>
    <recommendedName>
        <fullName evidence="8">Permease IIC component</fullName>
    </recommendedName>
</protein>
<comment type="caution">
    <text evidence="11">The sequence shown here is derived from an EMBL/GenBank/DDBJ whole genome shotgun (WGS) entry which is preliminary data.</text>
</comment>
<evidence type="ECO:0000256" key="7">
    <source>
        <dbReference type="ARBA" id="ARBA00023136"/>
    </source>
</evidence>
<comment type="function">
    <text evidence="8">The phosphoenolpyruvate-dependent sugar phosphotransferase system (PTS), a major carbohydrate active -transport system, catalyzes the phosphorylation of incoming sugar substrates concomitant with their translocation across the cell membrane.</text>
</comment>
<gene>
    <name evidence="11" type="primary">celB</name>
    <name evidence="11" type="ORF">RFV38_06360</name>
</gene>
<feature type="transmembrane region" description="Helical" evidence="9">
    <location>
        <begin position="360"/>
        <end position="380"/>
    </location>
</feature>
<reference evidence="12" key="1">
    <citation type="submission" date="2023-07" db="EMBL/GenBank/DDBJ databases">
        <authorList>
            <person name="Colorado M.A."/>
            <person name="Villamil L.M."/>
            <person name="Melo J.F."/>
            <person name="Rodriguez J.A."/>
            <person name="Ruiz R.Y."/>
        </authorList>
    </citation>
    <scope>NUCLEOTIDE SEQUENCE [LARGE SCALE GENOMIC DNA]</scope>
    <source>
        <strain evidence="12">C33</strain>
    </source>
</reference>
<dbReference type="RefSeq" id="WP_320313523.1">
    <property type="nucleotide sequence ID" value="NZ_JAVIKH010000007.1"/>
</dbReference>
<dbReference type="Proteomes" id="UP001279681">
    <property type="component" value="Unassembled WGS sequence"/>
</dbReference>
<keyword evidence="12" id="KW-1185">Reference proteome</keyword>
<keyword evidence="2 8" id="KW-0813">Transport</keyword>
<feature type="transmembrane region" description="Helical" evidence="9">
    <location>
        <begin position="199"/>
        <end position="220"/>
    </location>
</feature>
<dbReference type="InterPro" id="IPR051088">
    <property type="entry name" value="PTS_Sugar-EIIC/EIIB"/>
</dbReference>
<feature type="transmembrane region" description="Helical" evidence="9">
    <location>
        <begin position="268"/>
        <end position="291"/>
    </location>
</feature>
<comment type="subcellular location">
    <subcellularLocation>
        <location evidence="1">Cell membrane</location>
        <topology evidence="1">Multi-pass membrane protein</topology>
    </subcellularLocation>
</comment>
<keyword evidence="5 9" id="KW-0812">Transmembrane</keyword>
<evidence type="ECO:0000256" key="3">
    <source>
        <dbReference type="ARBA" id="ARBA00022475"/>
    </source>
</evidence>
<accession>A0ABU4W9C7</accession>
<feature type="transmembrane region" description="Helical" evidence="9">
    <location>
        <begin position="297"/>
        <end position="323"/>
    </location>
</feature>
<evidence type="ECO:0000256" key="9">
    <source>
        <dbReference type="SAM" id="Phobius"/>
    </source>
</evidence>
<dbReference type="GO" id="GO:0016740">
    <property type="term" value="F:transferase activity"/>
    <property type="evidence" value="ECO:0007669"/>
    <property type="project" value="UniProtKB-KW"/>
</dbReference>
<dbReference type="NCBIfam" id="TIGR00410">
    <property type="entry name" value="lacE"/>
    <property type="match status" value="1"/>
</dbReference>
<evidence type="ECO:0000256" key="2">
    <source>
        <dbReference type="ARBA" id="ARBA00022448"/>
    </source>
</evidence>
<keyword evidence="3 8" id="KW-1003">Cell membrane</keyword>
<proteinExistence type="predicted"/>
<name>A0ABU4W9C7_9FUSO</name>
<feature type="domain" description="PTS EIIC type-3" evidence="10">
    <location>
        <begin position="8"/>
        <end position="430"/>
    </location>
</feature>
<keyword evidence="7 8" id="KW-0472">Membrane</keyword>